<evidence type="ECO:0000256" key="1">
    <source>
        <dbReference type="SAM" id="SignalP"/>
    </source>
</evidence>
<evidence type="ECO:0000313" key="2">
    <source>
        <dbReference type="EMBL" id="TQF16802.1"/>
    </source>
</evidence>
<keyword evidence="1" id="KW-0732">Signal</keyword>
<reference evidence="2 3" key="1">
    <citation type="submission" date="2019-06" db="EMBL/GenBank/DDBJ databases">
        <authorList>
            <person name="Livingstone P."/>
            <person name="Whitworth D."/>
        </authorList>
    </citation>
    <scope>NUCLEOTIDE SEQUENCE [LARGE SCALE GENOMIC DNA]</scope>
    <source>
        <strain evidence="2 3">AM401</strain>
    </source>
</reference>
<comment type="caution">
    <text evidence="2">The sequence shown here is derived from an EMBL/GenBank/DDBJ whole genome shotgun (WGS) entry which is preliminary data.</text>
</comment>
<feature type="chain" id="PRO_5022108314" description="Lipoprotein" evidence="1">
    <location>
        <begin position="19"/>
        <end position="104"/>
    </location>
</feature>
<evidence type="ECO:0008006" key="4">
    <source>
        <dbReference type="Google" id="ProtNLM"/>
    </source>
</evidence>
<dbReference type="AlphaFoldDB" id="A0A540X6I2"/>
<keyword evidence="3" id="KW-1185">Reference proteome</keyword>
<evidence type="ECO:0000313" key="3">
    <source>
        <dbReference type="Proteomes" id="UP000315369"/>
    </source>
</evidence>
<dbReference type="RefSeq" id="WP_141641539.1">
    <property type="nucleotide sequence ID" value="NZ_VIFM01000017.1"/>
</dbReference>
<accession>A0A540X6I2</accession>
<dbReference type="OrthoDB" id="5382986at2"/>
<name>A0A540X6I2_9BACT</name>
<dbReference type="EMBL" id="VIFM01000017">
    <property type="protein sequence ID" value="TQF16802.1"/>
    <property type="molecule type" value="Genomic_DNA"/>
</dbReference>
<protein>
    <recommendedName>
        <fullName evidence="4">Lipoprotein</fullName>
    </recommendedName>
</protein>
<dbReference type="Proteomes" id="UP000315369">
    <property type="component" value="Unassembled WGS sequence"/>
</dbReference>
<proteinExistence type="predicted"/>
<sequence>MRLTVLSLLCLMFTPGCGSDVPKSSLAACSFTDKCASAEEVCYVSQVCGPPASNGESLCQQETGDRKCHRRCQDDDACGSGESCETVRWVQRTDILTDTTLCIK</sequence>
<gene>
    <name evidence="2" type="ORF">FJV41_06515</name>
</gene>
<organism evidence="2 3">
    <name type="scientific">Myxococcus llanfairpwllgwyngyllgogerychwyrndrobwllllantysiliogogogochensis</name>
    <dbReference type="NCBI Taxonomy" id="2590453"/>
    <lineage>
        <taxon>Bacteria</taxon>
        <taxon>Pseudomonadati</taxon>
        <taxon>Myxococcota</taxon>
        <taxon>Myxococcia</taxon>
        <taxon>Myxococcales</taxon>
        <taxon>Cystobacterineae</taxon>
        <taxon>Myxococcaceae</taxon>
        <taxon>Myxococcus</taxon>
    </lineage>
</organism>
<feature type="signal peptide" evidence="1">
    <location>
        <begin position="1"/>
        <end position="18"/>
    </location>
</feature>